<sequence>MEEFKKRRRQQSPRSMSGRTSRTSFVWARLVAEMRAEQVHIAALKIMALLLKANFNPAQPRLPAGGAGGGRWTDDDTLVAQAPTSPNDPNRGQRYRVDLLDHEGVGSKGRGHTIARHVGKTDAYLLTRMNTEKIPGLLFSVGLARAGTFSSLPSANKLVSSTLAQNREEVDKVARGEQADALVTAKFSAITGHEFYRDVTVSGLRRLLLGEPIRKRITYGVGVYIRHDPTMPNGFLIVTAYPRED</sequence>
<evidence type="ECO:0000313" key="1">
    <source>
        <dbReference type="EMBL" id="WAJ29852.1"/>
    </source>
</evidence>
<gene>
    <name evidence="1" type="ORF">OXU80_06420</name>
</gene>
<dbReference type="Proteomes" id="UP001163223">
    <property type="component" value="Chromosome"/>
</dbReference>
<protein>
    <submittedName>
        <fullName evidence="1">Uncharacterized protein</fullName>
    </submittedName>
</protein>
<proteinExistence type="predicted"/>
<keyword evidence="2" id="KW-1185">Reference proteome</keyword>
<name>A0ACD4NST5_9HYPH</name>
<reference evidence="1" key="1">
    <citation type="submission" date="2022-11" db="EMBL/GenBank/DDBJ databases">
        <title>beta-Carotene-producing bacterium, Jeongeuplla avenae sp. nov., alleviates the salt stress of Arabidopsis seedlings.</title>
        <authorList>
            <person name="Jiang L."/>
            <person name="Lee J."/>
        </authorList>
    </citation>
    <scope>NUCLEOTIDE SEQUENCE</scope>
    <source>
        <strain evidence="1">DY_R2A_6</strain>
    </source>
</reference>
<accession>A0ACD4NST5</accession>
<evidence type="ECO:0000313" key="2">
    <source>
        <dbReference type="Proteomes" id="UP001163223"/>
    </source>
</evidence>
<organism evidence="1 2">
    <name type="scientific">Antarcticirhabdus aurantiaca</name>
    <dbReference type="NCBI Taxonomy" id="2606717"/>
    <lineage>
        <taxon>Bacteria</taxon>
        <taxon>Pseudomonadati</taxon>
        <taxon>Pseudomonadota</taxon>
        <taxon>Alphaproteobacteria</taxon>
        <taxon>Hyphomicrobiales</taxon>
        <taxon>Aurantimonadaceae</taxon>
        <taxon>Antarcticirhabdus</taxon>
    </lineage>
</organism>
<dbReference type="EMBL" id="CP113520">
    <property type="protein sequence ID" value="WAJ29852.1"/>
    <property type="molecule type" value="Genomic_DNA"/>
</dbReference>